<sequence>MNQVRIYRQSEPTYTRYDMIDVVKLKVTLTQNGSRFILAPTTSISITIDTQLFTVYEFSDGVMHTCKAQTDYLSFLTPISSRFKDKLSLWIRDSVNVTFEECRIINERAKSLVSLQFTVKVLCIE</sequence>
<proteinExistence type="predicted"/>
<keyword evidence="2" id="KW-1185">Reference proteome</keyword>
<evidence type="ECO:0000313" key="2">
    <source>
        <dbReference type="Proteomes" id="UP000625711"/>
    </source>
</evidence>
<reference evidence="1" key="1">
    <citation type="submission" date="2020-08" db="EMBL/GenBank/DDBJ databases">
        <title>Genome sequencing and assembly of the red palm weevil Rhynchophorus ferrugineus.</title>
        <authorList>
            <person name="Dias G.B."/>
            <person name="Bergman C.M."/>
            <person name="Manee M."/>
        </authorList>
    </citation>
    <scope>NUCLEOTIDE SEQUENCE</scope>
    <source>
        <strain evidence="1">AA-2017</strain>
        <tissue evidence="1">Whole larva</tissue>
    </source>
</reference>
<accession>A0A834IWU6</accession>
<gene>
    <name evidence="1" type="ORF">GWI33_000206</name>
</gene>
<dbReference type="EMBL" id="JAACXV010000002">
    <property type="protein sequence ID" value="KAF7287855.1"/>
    <property type="molecule type" value="Genomic_DNA"/>
</dbReference>
<dbReference type="AlphaFoldDB" id="A0A834IWU6"/>
<dbReference type="Proteomes" id="UP000625711">
    <property type="component" value="Unassembled WGS sequence"/>
</dbReference>
<protein>
    <submittedName>
        <fullName evidence="1">Uncharacterized protein</fullName>
    </submittedName>
</protein>
<evidence type="ECO:0000313" key="1">
    <source>
        <dbReference type="EMBL" id="KAF7287855.1"/>
    </source>
</evidence>
<comment type="caution">
    <text evidence="1">The sequence shown here is derived from an EMBL/GenBank/DDBJ whole genome shotgun (WGS) entry which is preliminary data.</text>
</comment>
<organism evidence="1 2">
    <name type="scientific">Rhynchophorus ferrugineus</name>
    <name type="common">Red palm weevil</name>
    <name type="synonym">Curculio ferrugineus</name>
    <dbReference type="NCBI Taxonomy" id="354439"/>
    <lineage>
        <taxon>Eukaryota</taxon>
        <taxon>Metazoa</taxon>
        <taxon>Ecdysozoa</taxon>
        <taxon>Arthropoda</taxon>
        <taxon>Hexapoda</taxon>
        <taxon>Insecta</taxon>
        <taxon>Pterygota</taxon>
        <taxon>Neoptera</taxon>
        <taxon>Endopterygota</taxon>
        <taxon>Coleoptera</taxon>
        <taxon>Polyphaga</taxon>
        <taxon>Cucujiformia</taxon>
        <taxon>Curculionidae</taxon>
        <taxon>Dryophthorinae</taxon>
        <taxon>Rhynchophorus</taxon>
    </lineage>
</organism>
<name>A0A834IWU6_RHYFE</name>